<evidence type="ECO:0000313" key="2">
    <source>
        <dbReference type="Proteomes" id="UP000677054"/>
    </source>
</evidence>
<organism evidence="1">
    <name type="scientific">Darwinula stevensoni</name>
    <dbReference type="NCBI Taxonomy" id="69355"/>
    <lineage>
        <taxon>Eukaryota</taxon>
        <taxon>Metazoa</taxon>
        <taxon>Ecdysozoa</taxon>
        <taxon>Arthropoda</taxon>
        <taxon>Crustacea</taxon>
        <taxon>Oligostraca</taxon>
        <taxon>Ostracoda</taxon>
        <taxon>Podocopa</taxon>
        <taxon>Podocopida</taxon>
        <taxon>Darwinulocopina</taxon>
        <taxon>Darwinuloidea</taxon>
        <taxon>Darwinulidae</taxon>
        <taxon>Darwinula</taxon>
    </lineage>
</organism>
<reference evidence="1" key="1">
    <citation type="submission" date="2020-11" db="EMBL/GenBank/DDBJ databases">
        <authorList>
            <person name="Tran Van P."/>
        </authorList>
    </citation>
    <scope>NUCLEOTIDE SEQUENCE</scope>
</reference>
<dbReference type="AlphaFoldDB" id="A0A7R9A972"/>
<protein>
    <submittedName>
        <fullName evidence="1">Uncharacterized protein</fullName>
    </submittedName>
</protein>
<sequence>MCAMYAETVHIRNSILKEGGAGVCNILLFRVKIFVRLKNTSWVMRIYTNYKPEIPSQRDWMCGIQCNHSHVDFCLADRLPQLGNITRIQEEGSTWRFLVGMDPLVDIFVSRDSDSVVTSREREAVDEWLKSNSMIHVMRDHPHHPWHILAGMWGAKTFMNRSLMANLTVQMVLKTDLKHAYGFDQEILRLILWPATTHLMV</sequence>
<accession>A0A7R9A972</accession>
<dbReference type="EMBL" id="LR901970">
    <property type="protein sequence ID" value="CAD7249710.1"/>
    <property type="molecule type" value="Genomic_DNA"/>
</dbReference>
<name>A0A7R9A972_9CRUS</name>
<gene>
    <name evidence="1" type="ORF">DSTB1V02_LOCUS9497</name>
</gene>
<keyword evidence="2" id="KW-1185">Reference proteome</keyword>
<dbReference type="EMBL" id="CAJPEV010002453">
    <property type="protein sequence ID" value="CAG0896945.1"/>
    <property type="molecule type" value="Genomic_DNA"/>
</dbReference>
<dbReference type="Proteomes" id="UP000677054">
    <property type="component" value="Unassembled WGS sequence"/>
</dbReference>
<proteinExistence type="predicted"/>
<evidence type="ECO:0000313" key="1">
    <source>
        <dbReference type="EMBL" id="CAD7249710.1"/>
    </source>
</evidence>
<dbReference type="OrthoDB" id="419709at2759"/>